<dbReference type="Gene3D" id="3.60.10.10">
    <property type="entry name" value="Endonuclease/exonuclease/phosphatase"/>
    <property type="match status" value="1"/>
</dbReference>
<feature type="active site" evidence="5">
    <location>
        <position position="164"/>
    </location>
</feature>
<sequence length="277" mass="31467">MMKLNYLLCVIILAGAVHRIQGQSVTRATAASLLTVGAFNVQNFSPKKIENEKVLALIIDILNRYDIVLVQELVDRKSKIVNFILESLNRAHGKEVFGVVASPRVGRSSQKEQYGYFYRKNKVKVLNSYLYDDQDDHYEREPFVVTFQSKRAKGLNNFTMVGIHVKPDAAVAELQTLHNVIESVAKRDSKDVILLGDLNADCSYVAKKYWPTIPLWTNDKYLWLIPHDADTTATPSNCAYDRVILRGDKIKSSVVLSSVQIFQFEKEYNLPNELVII</sequence>
<protein>
    <recommendedName>
        <fullName evidence="4">Deoxyribonuclease</fullName>
    </recommendedName>
</protein>
<evidence type="ECO:0000256" key="7">
    <source>
        <dbReference type="SAM" id="SignalP"/>
    </source>
</evidence>
<dbReference type="GO" id="GO:0005634">
    <property type="term" value="C:nucleus"/>
    <property type="evidence" value="ECO:0007669"/>
    <property type="project" value="TreeGrafter"/>
</dbReference>
<evidence type="ECO:0000313" key="10">
    <source>
        <dbReference type="Proteomes" id="UP000014500"/>
    </source>
</evidence>
<dbReference type="OMA" id="NHTDFVW"/>
<feature type="disulfide bond" description="Essential for enzymatic activity" evidence="6">
    <location>
        <begin position="202"/>
        <end position="238"/>
    </location>
</feature>
<dbReference type="PIRSF" id="PIRSF000988">
    <property type="entry name" value="DNase_I_euk"/>
    <property type="match status" value="1"/>
</dbReference>
<evidence type="ECO:0000256" key="6">
    <source>
        <dbReference type="PIRSR" id="PIRSR000988-2"/>
    </source>
</evidence>
<dbReference type="PANTHER" id="PTHR11371:SF31">
    <property type="entry name" value="EXTRACELLULAR NUCLEASE"/>
    <property type="match status" value="1"/>
</dbReference>
<dbReference type="STRING" id="126957.T1JG01"/>
<feature type="chain" id="PRO_5004580289" description="Deoxyribonuclease" evidence="7">
    <location>
        <begin position="23"/>
        <end position="277"/>
    </location>
</feature>
<keyword evidence="10" id="KW-1185">Reference proteome</keyword>
<evidence type="ECO:0000256" key="4">
    <source>
        <dbReference type="PIRNR" id="PIRNR000988"/>
    </source>
</evidence>
<evidence type="ECO:0000313" key="9">
    <source>
        <dbReference type="EnsemblMetazoa" id="SMAR012769-PA"/>
    </source>
</evidence>
<evidence type="ECO:0000256" key="3">
    <source>
        <dbReference type="ARBA" id="ARBA00022801"/>
    </source>
</evidence>
<feature type="signal peptide" evidence="7">
    <location>
        <begin position="1"/>
        <end position="22"/>
    </location>
</feature>
<dbReference type="SMART" id="SM00476">
    <property type="entry name" value="DNaseIc"/>
    <property type="match status" value="1"/>
</dbReference>
<keyword evidence="6" id="KW-1015">Disulfide bond</keyword>
<dbReference type="Pfam" id="PF03372">
    <property type="entry name" value="Exo_endo_phos"/>
    <property type="match status" value="1"/>
</dbReference>
<evidence type="ECO:0000256" key="1">
    <source>
        <dbReference type="ARBA" id="ARBA00007359"/>
    </source>
</evidence>
<dbReference type="InterPro" id="IPR016202">
    <property type="entry name" value="DNase_I"/>
</dbReference>
<dbReference type="PANTHER" id="PTHR11371">
    <property type="entry name" value="DEOXYRIBONUCLEASE"/>
    <property type="match status" value="1"/>
</dbReference>
<dbReference type="InterPro" id="IPR036691">
    <property type="entry name" value="Endo/exonu/phosph_ase_sf"/>
</dbReference>
<keyword evidence="3 4" id="KW-0378">Hydrolase</keyword>
<dbReference type="GO" id="GO:0004530">
    <property type="term" value="F:deoxyribonuclease I activity"/>
    <property type="evidence" value="ECO:0007669"/>
    <property type="project" value="TreeGrafter"/>
</dbReference>
<feature type="active site" evidence="5">
    <location>
        <position position="112"/>
    </location>
</feature>
<keyword evidence="7" id="KW-0732">Signal</keyword>
<dbReference type="PhylomeDB" id="T1JG01"/>
<dbReference type="eggNOG" id="ENOG502RTC2">
    <property type="taxonomic scope" value="Eukaryota"/>
</dbReference>
<evidence type="ECO:0000259" key="8">
    <source>
        <dbReference type="Pfam" id="PF03372"/>
    </source>
</evidence>
<dbReference type="HOGENOM" id="CLU_043335_2_1_1"/>
<dbReference type="SUPFAM" id="SSF56219">
    <property type="entry name" value="DNase I-like"/>
    <property type="match status" value="1"/>
</dbReference>
<keyword evidence="4" id="KW-0255">Endonuclease</keyword>
<organism evidence="9 10">
    <name type="scientific">Strigamia maritima</name>
    <name type="common">European centipede</name>
    <name type="synonym">Geophilus maritimus</name>
    <dbReference type="NCBI Taxonomy" id="126957"/>
    <lineage>
        <taxon>Eukaryota</taxon>
        <taxon>Metazoa</taxon>
        <taxon>Ecdysozoa</taxon>
        <taxon>Arthropoda</taxon>
        <taxon>Myriapoda</taxon>
        <taxon>Chilopoda</taxon>
        <taxon>Pleurostigmophora</taxon>
        <taxon>Geophilomorpha</taxon>
        <taxon>Linotaeniidae</taxon>
        <taxon>Strigamia</taxon>
    </lineage>
</organism>
<dbReference type="EnsemblMetazoa" id="SMAR012769-RA">
    <property type="protein sequence ID" value="SMAR012769-PA"/>
    <property type="gene ID" value="SMAR012769"/>
</dbReference>
<accession>T1JG01</accession>
<reference evidence="10" key="1">
    <citation type="submission" date="2011-05" db="EMBL/GenBank/DDBJ databases">
        <authorList>
            <person name="Richards S.R."/>
            <person name="Qu J."/>
            <person name="Jiang H."/>
            <person name="Jhangiani S.N."/>
            <person name="Agravi P."/>
            <person name="Goodspeed R."/>
            <person name="Gross S."/>
            <person name="Mandapat C."/>
            <person name="Jackson L."/>
            <person name="Mathew T."/>
            <person name="Pu L."/>
            <person name="Thornton R."/>
            <person name="Saada N."/>
            <person name="Wilczek-Boney K.B."/>
            <person name="Lee S."/>
            <person name="Kovar C."/>
            <person name="Wu Y."/>
            <person name="Scherer S.E."/>
            <person name="Worley K.C."/>
            <person name="Muzny D.M."/>
            <person name="Gibbs R."/>
        </authorList>
    </citation>
    <scope>NUCLEOTIDE SEQUENCE</scope>
    <source>
        <strain evidence="10">Brora</strain>
    </source>
</reference>
<reference evidence="9" key="2">
    <citation type="submission" date="2015-02" db="UniProtKB">
        <authorList>
            <consortium name="EnsemblMetazoa"/>
        </authorList>
    </citation>
    <scope>IDENTIFICATION</scope>
</reference>
<dbReference type="GO" id="GO:0006308">
    <property type="term" value="P:DNA catabolic process"/>
    <property type="evidence" value="ECO:0007669"/>
    <property type="project" value="InterPro"/>
</dbReference>
<keyword evidence="2 4" id="KW-0540">Nuclease</keyword>
<dbReference type="AlphaFoldDB" id="T1JG01"/>
<comment type="similarity">
    <text evidence="1 4">Belongs to the DNase I family.</text>
</comment>
<dbReference type="EMBL" id="JH432192">
    <property type="status" value="NOT_ANNOTATED_CDS"/>
    <property type="molecule type" value="Genomic_DNA"/>
</dbReference>
<feature type="domain" description="Endonuclease/exonuclease/phosphatase" evidence="8">
    <location>
        <begin position="38"/>
        <end position="249"/>
    </location>
</feature>
<evidence type="ECO:0000256" key="2">
    <source>
        <dbReference type="ARBA" id="ARBA00022722"/>
    </source>
</evidence>
<dbReference type="PRINTS" id="PR00130">
    <property type="entry name" value="DNASEI"/>
</dbReference>
<name>T1JG01_STRMM</name>
<dbReference type="Proteomes" id="UP000014500">
    <property type="component" value="Unassembled WGS sequence"/>
</dbReference>
<proteinExistence type="inferred from homology"/>
<evidence type="ECO:0000256" key="5">
    <source>
        <dbReference type="PIRSR" id="PIRSR000988-1"/>
    </source>
</evidence>
<dbReference type="GO" id="GO:0003677">
    <property type="term" value="F:DNA binding"/>
    <property type="evidence" value="ECO:0007669"/>
    <property type="project" value="TreeGrafter"/>
</dbReference>
<dbReference type="InterPro" id="IPR005135">
    <property type="entry name" value="Endo/exonuclease/phosphatase"/>
</dbReference>